<dbReference type="InterPro" id="IPR021251">
    <property type="entry name" value="DUF2793"/>
</dbReference>
<keyword evidence="2" id="KW-1185">Reference proteome</keyword>
<evidence type="ECO:0008006" key="3">
    <source>
        <dbReference type="Google" id="ProtNLM"/>
    </source>
</evidence>
<comment type="caution">
    <text evidence="1">The sequence shown here is derived from an EMBL/GenBank/DDBJ whole genome shotgun (WGS) entry which is preliminary data.</text>
</comment>
<name>A0ABN7JRV8_9HYPH</name>
<sequence>MADTTPKLNLPFILPAQAQKHVTHNEALLALDTLVQLTIAGELTGPPQTPAEGEAFLVGWPATGEWAGKEGMVASLQDGSWSFHRPTIGCRAWFTGSSEMKVLAEDGWRSVLPDHGLFETVGINAQGDATNRLALSSPASLFNHAGGGHQLKINKESAADTASLLFQTGFTGRAEIGLAGSDALSIKVSDGITWRTGLSLDAAGRVFRPHQPVMRAYRTGTTMSPPDGQFSGFTAFGINQGGFSLGTAAPAGGNSIVVPAAGLYLACLQIRVSASSGHIATLMVNGAQTALELAGPAGSSGTQTVTGVIELSADDDLTLRHDGTAELSLVGGGTQLSLVLL</sequence>
<protein>
    <recommendedName>
        <fullName evidence="3">DUF2793 domain-containing protein</fullName>
    </recommendedName>
</protein>
<evidence type="ECO:0000313" key="2">
    <source>
        <dbReference type="Proteomes" id="UP000606921"/>
    </source>
</evidence>
<reference evidence="1 2" key="1">
    <citation type="submission" date="2020-11" db="EMBL/GenBank/DDBJ databases">
        <authorList>
            <person name="Lassalle F."/>
        </authorList>
    </citation>
    <scope>NUCLEOTIDE SEQUENCE [LARGE SCALE GENOMIC DNA]</scope>
    <source>
        <strain evidence="1 2">JC140</strain>
    </source>
</reference>
<organism evidence="1 2">
    <name type="scientific">Pseudorhizobium endolithicum</name>
    <dbReference type="NCBI Taxonomy" id="1191678"/>
    <lineage>
        <taxon>Bacteria</taxon>
        <taxon>Pseudomonadati</taxon>
        <taxon>Pseudomonadota</taxon>
        <taxon>Alphaproteobacteria</taxon>
        <taxon>Hyphomicrobiales</taxon>
        <taxon>Rhizobiaceae</taxon>
        <taxon>Rhizobium/Agrobacterium group</taxon>
        <taxon>Pseudorhizobium</taxon>
    </lineage>
</organism>
<dbReference type="Pfam" id="PF10983">
    <property type="entry name" value="DUF2793"/>
    <property type="match status" value="1"/>
</dbReference>
<dbReference type="EMBL" id="CABFWF030000012">
    <property type="protein sequence ID" value="CAD7042073.1"/>
    <property type="molecule type" value="Genomic_DNA"/>
</dbReference>
<gene>
    <name evidence="1" type="ORF">REJC140_01088</name>
</gene>
<accession>A0ABN7JRV8</accession>
<evidence type="ECO:0000313" key="1">
    <source>
        <dbReference type="EMBL" id="CAD7042073.1"/>
    </source>
</evidence>
<proteinExistence type="predicted"/>
<dbReference type="Proteomes" id="UP000606921">
    <property type="component" value="Unassembled WGS sequence"/>
</dbReference>
<dbReference type="RefSeq" id="WP_142593009.1">
    <property type="nucleotide sequence ID" value="NZ_CABFWF030000012.1"/>
</dbReference>